<evidence type="ECO:0000313" key="2">
    <source>
        <dbReference type="Proteomes" id="UP000053989"/>
    </source>
</evidence>
<evidence type="ECO:0008006" key="3">
    <source>
        <dbReference type="Google" id="ProtNLM"/>
    </source>
</evidence>
<dbReference type="OrthoDB" id="3359487at2759"/>
<keyword evidence="2" id="KW-1185">Reference proteome</keyword>
<name>A0A0C3CZZ6_9AGAM</name>
<feature type="non-terminal residue" evidence="1">
    <location>
        <position position="129"/>
    </location>
</feature>
<dbReference type="InterPro" id="IPR012337">
    <property type="entry name" value="RNaseH-like_sf"/>
</dbReference>
<proteinExistence type="predicted"/>
<organism evidence="1 2">
    <name type="scientific">Scleroderma citrinum Foug A</name>
    <dbReference type="NCBI Taxonomy" id="1036808"/>
    <lineage>
        <taxon>Eukaryota</taxon>
        <taxon>Fungi</taxon>
        <taxon>Dikarya</taxon>
        <taxon>Basidiomycota</taxon>
        <taxon>Agaricomycotina</taxon>
        <taxon>Agaricomycetes</taxon>
        <taxon>Agaricomycetidae</taxon>
        <taxon>Boletales</taxon>
        <taxon>Sclerodermatineae</taxon>
        <taxon>Sclerodermataceae</taxon>
        <taxon>Scleroderma</taxon>
    </lineage>
</organism>
<gene>
    <name evidence="1" type="ORF">SCLCIDRAFT_39696</name>
</gene>
<reference evidence="1 2" key="1">
    <citation type="submission" date="2014-04" db="EMBL/GenBank/DDBJ databases">
        <authorList>
            <consortium name="DOE Joint Genome Institute"/>
            <person name="Kuo A."/>
            <person name="Kohler A."/>
            <person name="Nagy L.G."/>
            <person name="Floudas D."/>
            <person name="Copeland A."/>
            <person name="Barry K.W."/>
            <person name="Cichocki N."/>
            <person name="Veneault-Fourrey C."/>
            <person name="LaButti K."/>
            <person name="Lindquist E.A."/>
            <person name="Lipzen A."/>
            <person name="Lundell T."/>
            <person name="Morin E."/>
            <person name="Murat C."/>
            <person name="Sun H."/>
            <person name="Tunlid A."/>
            <person name="Henrissat B."/>
            <person name="Grigoriev I.V."/>
            <person name="Hibbett D.S."/>
            <person name="Martin F."/>
            <person name="Nordberg H.P."/>
            <person name="Cantor M.N."/>
            <person name="Hua S.X."/>
        </authorList>
    </citation>
    <scope>NUCLEOTIDE SEQUENCE [LARGE SCALE GENOMIC DNA]</scope>
    <source>
        <strain evidence="1 2">Foug A</strain>
    </source>
</reference>
<dbReference type="EMBL" id="KN822162">
    <property type="protein sequence ID" value="KIM54105.1"/>
    <property type="molecule type" value="Genomic_DNA"/>
</dbReference>
<evidence type="ECO:0000313" key="1">
    <source>
        <dbReference type="EMBL" id="KIM54105.1"/>
    </source>
</evidence>
<dbReference type="HOGENOM" id="CLU_099691_0_0_1"/>
<reference evidence="2" key="2">
    <citation type="submission" date="2015-01" db="EMBL/GenBank/DDBJ databases">
        <title>Evolutionary Origins and Diversification of the Mycorrhizal Mutualists.</title>
        <authorList>
            <consortium name="DOE Joint Genome Institute"/>
            <consortium name="Mycorrhizal Genomics Consortium"/>
            <person name="Kohler A."/>
            <person name="Kuo A."/>
            <person name="Nagy L.G."/>
            <person name="Floudas D."/>
            <person name="Copeland A."/>
            <person name="Barry K.W."/>
            <person name="Cichocki N."/>
            <person name="Veneault-Fourrey C."/>
            <person name="LaButti K."/>
            <person name="Lindquist E.A."/>
            <person name="Lipzen A."/>
            <person name="Lundell T."/>
            <person name="Morin E."/>
            <person name="Murat C."/>
            <person name="Riley R."/>
            <person name="Ohm R."/>
            <person name="Sun H."/>
            <person name="Tunlid A."/>
            <person name="Henrissat B."/>
            <person name="Grigoriev I.V."/>
            <person name="Hibbett D.S."/>
            <person name="Martin F."/>
        </authorList>
    </citation>
    <scope>NUCLEOTIDE SEQUENCE [LARGE SCALE GENOMIC DNA]</scope>
    <source>
        <strain evidence="2">Foug A</strain>
    </source>
</reference>
<dbReference type="AlphaFoldDB" id="A0A0C3CZZ6"/>
<accession>A0A0C3CZZ6</accession>
<dbReference type="InParanoid" id="A0A0C3CZZ6"/>
<feature type="non-terminal residue" evidence="1">
    <location>
        <position position="1"/>
    </location>
</feature>
<dbReference type="SUPFAM" id="SSF53098">
    <property type="entry name" value="Ribonuclease H-like"/>
    <property type="match status" value="1"/>
</dbReference>
<sequence length="129" mass="15121">LRKFEMTAHEWMVVEQLHSILNVLKQATLYFSRSTPNLTMVIPAMDHIDHKLASSSWNRAYLPSICAATSLAKKTCNRYYSYTDKSEVYCIAMVLHPRHKLSYFKNAQWEVEWIATAEVLVREEFARSY</sequence>
<protein>
    <recommendedName>
        <fullName evidence="3">hAT-like transposase RNase-H fold domain-containing protein</fullName>
    </recommendedName>
</protein>
<dbReference type="Proteomes" id="UP000053989">
    <property type="component" value="Unassembled WGS sequence"/>
</dbReference>